<accession>J0D6A4</accession>
<evidence type="ECO:0000313" key="2">
    <source>
        <dbReference type="Proteomes" id="UP000006514"/>
    </source>
</evidence>
<dbReference type="Proteomes" id="UP000006514">
    <property type="component" value="Unassembled WGS sequence"/>
</dbReference>
<sequence>AAYMLDLPPELKKRRIHPTFHANLLREHVENDDVRFPGRQIEDIKQISDLSFDTTVNEIVGFRWKDNSPTFFVTWSDGLTTEEDYATVAQLQAFDEF</sequence>
<dbReference type="eggNOG" id="KOG0017">
    <property type="taxonomic scope" value="Eukaryota"/>
</dbReference>
<evidence type="ECO:0000313" key="1">
    <source>
        <dbReference type="EMBL" id="EJD34388.1"/>
    </source>
</evidence>
<dbReference type="OrthoDB" id="3158924at2759"/>
<gene>
    <name evidence="1" type="ORF">AURDEDRAFT_36363</name>
</gene>
<name>J0D6A4_AURST</name>
<dbReference type="InParanoid" id="J0D6A4"/>
<dbReference type="EMBL" id="JH687954">
    <property type="protein sequence ID" value="EJD34388.1"/>
    <property type="molecule type" value="Genomic_DNA"/>
</dbReference>
<reference evidence="2" key="1">
    <citation type="journal article" date="2012" name="Science">
        <title>The Paleozoic origin of enzymatic lignin decomposition reconstructed from 31 fungal genomes.</title>
        <authorList>
            <person name="Floudas D."/>
            <person name="Binder M."/>
            <person name="Riley R."/>
            <person name="Barry K."/>
            <person name="Blanchette R.A."/>
            <person name="Henrissat B."/>
            <person name="Martinez A.T."/>
            <person name="Otillar R."/>
            <person name="Spatafora J.W."/>
            <person name="Yadav J.S."/>
            <person name="Aerts A."/>
            <person name="Benoit I."/>
            <person name="Boyd A."/>
            <person name="Carlson A."/>
            <person name="Copeland A."/>
            <person name="Coutinho P.M."/>
            <person name="de Vries R.P."/>
            <person name="Ferreira P."/>
            <person name="Findley K."/>
            <person name="Foster B."/>
            <person name="Gaskell J."/>
            <person name="Glotzer D."/>
            <person name="Gorecki P."/>
            <person name="Heitman J."/>
            <person name="Hesse C."/>
            <person name="Hori C."/>
            <person name="Igarashi K."/>
            <person name="Jurgens J.A."/>
            <person name="Kallen N."/>
            <person name="Kersten P."/>
            <person name="Kohler A."/>
            <person name="Kuees U."/>
            <person name="Kumar T.K.A."/>
            <person name="Kuo A."/>
            <person name="LaButti K."/>
            <person name="Larrondo L.F."/>
            <person name="Lindquist E."/>
            <person name="Ling A."/>
            <person name="Lombard V."/>
            <person name="Lucas S."/>
            <person name="Lundell T."/>
            <person name="Martin R."/>
            <person name="McLaughlin D.J."/>
            <person name="Morgenstern I."/>
            <person name="Morin E."/>
            <person name="Murat C."/>
            <person name="Nagy L.G."/>
            <person name="Nolan M."/>
            <person name="Ohm R.A."/>
            <person name="Patyshakuliyeva A."/>
            <person name="Rokas A."/>
            <person name="Ruiz-Duenas F.J."/>
            <person name="Sabat G."/>
            <person name="Salamov A."/>
            <person name="Samejima M."/>
            <person name="Schmutz J."/>
            <person name="Slot J.C."/>
            <person name="St John F."/>
            <person name="Stenlid J."/>
            <person name="Sun H."/>
            <person name="Sun S."/>
            <person name="Syed K."/>
            <person name="Tsang A."/>
            <person name="Wiebenga A."/>
            <person name="Young D."/>
            <person name="Pisabarro A."/>
            <person name="Eastwood D.C."/>
            <person name="Martin F."/>
            <person name="Cullen D."/>
            <person name="Grigoriev I.V."/>
            <person name="Hibbett D.S."/>
        </authorList>
    </citation>
    <scope>NUCLEOTIDE SEQUENCE [LARGE SCALE GENOMIC DNA]</scope>
    <source>
        <strain evidence="2">TFB10046</strain>
    </source>
</reference>
<protein>
    <recommendedName>
        <fullName evidence="3">Chromo domain-containing protein</fullName>
    </recommendedName>
</protein>
<keyword evidence="2" id="KW-1185">Reference proteome</keyword>
<feature type="non-terminal residue" evidence="1">
    <location>
        <position position="1"/>
    </location>
</feature>
<feature type="non-terminal residue" evidence="1">
    <location>
        <position position="97"/>
    </location>
</feature>
<evidence type="ECO:0008006" key="3">
    <source>
        <dbReference type="Google" id="ProtNLM"/>
    </source>
</evidence>
<organism evidence="1 2">
    <name type="scientific">Auricularia subglabra (strain TFB-10046 / SS5)</name>
    <name type="common">White-rot fungus</name>
    <name type="synonym">Auricularia delicata (strain TFB10046)</name>
    <dbReference type="NCBI Taxonomy" id="717982"/>
    <lineage>
        <taxon>Eukaryota</taxon>
        <taxon>Fungi</taxon>
        <taxon>Dikarya</taxon>
        <taxon>Basidiomycota</taxon>
        <taxon>Agaricomycotina</taxon>
        <taxon>Agaricomycetes</taxon>
        <taxon>Auriculariales</taxon>
        <taxon>Auriculariaceae</taxon>
        <taxon>Auricularia</taxon>
    </lineage>
</organism>
<proteinExistence type="predicted"/>
<dbReference type="AlphaFoldDB" id="J0D6A4"/>
<dbReference type="KEGG" id="adl:AURDEDRAFT_36363"/>